<dbReference type="Proteomes" id="UP000296144">
    <property type="component" value="Unassembled WGS sequence"/>
</dbReference>
<gene>
    <name evidence="7" type="ORF">CRV10_01290</name>
</gene>
<dbReference type="AlphaFoldDB" id="A0A2P5SX12"/>
<dbReference type="PANTHER" id="PTHR43425">
    <property type="entry name" value="OXYGEN-INSENSITIVE NADPH NITROREDUCTASE"/>
    <property type="match status" value="1"/>
</dbReference>
<dbReference type="SUPFAM" id="SSF55469">
    <property type="entry name" value="FMN-dependent nitroreductase-like"/>
    <property type="match status" value="1"/>
</dbReference>
<dbReference type="CDD" id="cd02146">
    <property type="entry name" value="NfsA-like"/>
    <property type="match status" value="1"/>
</dbReference>
<organism evidence="7 8">
    <name type="scientific">Candidatus Pantoea edessiphila</name>
    <dbReference type="NCBI Taxonomy" id="2044610"/>
    <lineage>
        <taxon>Bacteria</taxon>
        <taxon>Pseudomonadati</taxon>
        <taxon>Pseudomonadota</taxon>
        <taxon>Gammaproteobacteria</taxon>
        <taxon>Enterobacterales</taxon>
        <taxon>Erwiniaceae</taxon>
        <taxon>Pantoea</taxon>
    </lineage>
</organism>
<dbReference type="InterPro" id="IPR016446">
    <property type="entry name" value="Flavin_OxRdtase_Frp"/>
</dbReference>
<keyword evidence="4 5" id="KW-0560">Oxidoreductase</keyword>
<evidence type="ECO:0000313" key="7">
    <source>
        <dbReference type="EMBL" id="PPI86871.1"/>
    </source>
</evidence>
<evidence type="ECO:0000256" key="4">
    <source>
        <dbReference type="ARBA" id="ARBA00023002"/>
    </source>
</evidence>
<dbReference type="PANTHER" id="PTHR43425:SF2">
    <property type="entry name" value="OXYGEN-INSENSITIVE NADPH NITROREDUCTASE"/>
    <property type="match status" value="1"/>
</dbReference>
<keyword evidence="2 5" id="KW-0285">Flavoprotein</keyword>
<accession>A0A2P5SX12</accession>
<evidence type="ECO:0000313" key="8">
    <source>
        <dbReference type="Proteomes" id="UP000296144"/>
    </source>
</evidence>
<feature type="domain" description="Nitroreductase" evidence="6">
    <location>
        <begin position="10"/>
        <end position="159"/>
    </location>
</feature>
<dbReference type="NCBIfam" id="NF008033">
    <property type="entry name" value="PRK10765.1"/>
    <property type="match status" value="1"/>
</dbReference>
<dbReference type="RefSeq" id="WP_136130033.1">
    <property type="nucleotide sequence ID" value="NZ_PDKU01000001.1"/>
</dbReference>
<keyword evidence="3 5" id="KW-0288">FMN</keyword>
<protein>
    <submittedName>
        <fullName evidence="7">Oxygen-insensitive NADPH nitroreductase</fullName>
    </submittedName>
</protein>
<dbReference type="PIRSF" id="PIRSF005426">
    <property type="entry name" value="Frp"/>
    <property type="match status" value="1"/>
</dbReference>
<reference evidence="7 8" key="1">
    <citation type="journal article" date="2018" name="Genome Biol. Evol.">
        <title>Cladogenesis and Genomic Streamlining in Extracellular Endosymbionts of Tropical Stink Bugs.</title>
        <authorList>
            <person name="Otero-Bravo A."/>
            <person name="Goffredi S."/>
            <person name="Sabree Z.L."/>
        </authorList>
    </citation>
    <scope>NUCLEOTIDE SEQUENCE [LARGE SCALE GENOMIC DNA]</scope>
    <source>
        <strain evidence="7 8">SoEL</strain>
    </source>
</reference>
<dbReference type="GO" id="GO:0016491">
    <property type="term" value="F:oxidoreductase activity"/>
    <property type="evidence" value="ECO:0007669"/>
    <property type="project" value="UniProtKB-UniRule"/>
</dbReference>
<evidence type="ECO:0000256" key="1">
    <source>
        <dbReference type="ARBA" id="ARBA00008366"/>
    </source>
</evidence>
<dbReference type="InterPro" id="IPR000415">
    <property type="entry name" value="Nitroreductase-like"/>
</dbReference>
<dbReference type="EMBL" id="PDKU01000001">
    <property type="protein sequence ID" value="PPI86871.1"/>
    <property type="molecule type" value="Genomic_DNA"/>
</dbReference>
<evidence type="ECO:0000259" key="6">
    <source>
        <dbReference type="Pfam" id="PF00881"/>
    </source>
</evidence>
<dbReference type="InterPro" id="IPR029479">
    <property type="entry name" value="Nitroreductase"/>
</dbReference>
<name>A0A2P5SX12_9GAMM</name>
<comment type="caution">
    <text evidence="7">The sequence shown here is derived from an EMBL/GenBank/DDBJ whole genome shotgun (WGS) entry which is preliminary data.</text>
</comment>
<sequence length="240" mass="27976">MKSITNLICNHRSIRNFTNQAVSNEQCKQIIEAAQSASTSSFLQCYSIIRISDKLLRSEFAILSGDQKWILESAEFWVFCADFNRHIEVCSNAKLGYIEYLIIGCIDTAMMAQNAMITAESMDLGGVFIGGIRNDIEKAVKLLYLPKFVLPLFGLCLGYPQYIPEIKPRIPWEVIVHENKYHPLNQKILERYNLDIKKYYQNRSNNKRNDTWSQLIKQLMIKEMRPYMLNYLHKQGWGIY</sequence>
<keyword evidence="5" id="KW-0521">NADP</keyword>
<evidence type="ECO:0000256" key="3">
    <source>
        <dbReference type="ARBA" id="ARBA00022643"/>
    </source>
</evidence>
<dbReference type="Pfam" id="PF00881">
    <property type="entry name" value="Nitroreductase"/>
    <property type="match status" value="1"/>
</dbReference>
<evidence type="ECO:0000256" key="2">
    <source>
        <dbReference type="ARBA" id="ARBA00022630"/>
    </source>
</evidence>
<proteinExistence type="inferred from homology"/>
<comment type="similarity">
    <text evidence="1 5">Belongs to the flavin oxidoreductase frp family.</text>
</comment>
<keyword evidence="8" id="KW-1185">Reference proteome</keyword>
<dbReference type="Gene3D" id="3.40.109.10">
    <property type="entry name" value="NADH Oxidase"/>
    <property type="match status" value="1"/>
</dbReference>
<dbReference type="OrthoDB" id="3181400at2"/>
<evidence type="ECO:0000256" key="5">
    <source>
        <dbReference type="PIRNR" id="PIRNR005426"/>
    </source>
</evidence>